<dbReference type="PRINTS" id="PR00038">
    <property type="entry name" value="HTHLUXR"/>
</dbReference>
<dbReference type="InterPro" id="IPR011623">
    <property type="entry name" value="7TMR_DISM_rcpt_extracell_dom1"/>
</dbReference>
<dbReference type="Pfam" id="PF07695">
    <property type="entry name" value="7TMR-DISM_7TM"/>
    <property type="match status" value="1"/>
</dbReference>
<dbReference type="EMBL" id="RJUF01000038">
    <property type="protein sequence ID" value="MCP9763748.1"/>
    <property type="molecule type" value="Genomic_DNA"/>
</dbReference>
<dbReference type="InterPro" id="IPR011622">
    <property type="entry name" value="7TMR_DISM_rcpt_extracell_dom2"/>
</dbReference>
<feature type="transmembrane region" description="Helical" evidence="4">
    <location>
        <begin position="279"/>
        <end position="297"/>
    </location>
</feature>
<dbReference type="GO" id="GO:0003677">
    <property type="term" value="F:DNA binding"/>
    <property type="evidence" value="ECO:0007669"/>
    <property type="project" value="UniProtKB-KW"/>
</dbReference>
<gene>
    <name evidence="6" type="ORF">EGI31_12365</name>
</gene>
<dbReference type="GO" id="GO:0006355">
    <property type="term" value="P:regulation of DNA-templated transcription"/>
    <property type="evidence" value="ECO:0007669"/>
    <property type="project" value="InterPro"/>
</dbReference>
<keyword evidence="7" id="KW-1185">Reference proteome</keyword>
<keyword evidence="4" id="KW-0812">Transmembrane</keyword>
<dbReference type="PROSITE" id="PS50043">
    <property type="entry name" value="HTH_LUXR_2"/>
    <property type="match status" value="1"/>
</dbReference>
<dbReference type="SUPFAM" id="SSF46894">
    <property type="entry name" value="C-terminal effector domain of the bipartite response regulators"/>
    <property type="match status" value="1"/>
</dbReference>
<feature type="transmembrane region" description="Helical" evidence="4">
    <location>
        <begin position="208"/>
        <end position="226"/>
    </location>
</feature>
<dbReference type="Gene3D" id="2.60.40.2380">
    <property type="match status" value="1"/>
</dbReference>
<dbReference type="CDD" id="cd06170">
    <property type="entry name" value="LuxR_C_like"/>
    <property type="match status" value="1"/>
</dbReference>
<organism evidence="6 7">
    <name type="scientific">Lacihabitans soyangensis</name>
    <dbReference type="NCBI Taxonomy" id="869394"/>
    <lineage>
        <taxon>Bacteria</taxon>
        <taxon>Pseudomonadati</taxon>
        <taxon>Bacteroidota</taxon>
        <taxon>Cytophagia</taxon>
        <taxon>Cytophagales</taxon>
        <taxon>Leadbetterellaceae</taxon>
        <taxon>Lacihabitans</taxon>
    </lineage>
</organism>
<dbReference type="RefSeq" id="WP_255037518.1">
    <property type="nucleotide sequence ID" value="NZ_RJUF01000038.1"/>
</dbReference>
<dbReference type="Gene3D" id="1.10.10.10">
    <property type="entry name" value="Winged helix-like DNA-binding domain superfamily/Winged helix DNA-binding domain"/>
    <property type="match status" value="1"/>
</dbReference>
<feature type="transmembrane region" description="Helical" evidence="4">
    <location>
        <begin position="344"/>
        <end position="363"/>
    </location>
</feature>
<evidence type="ECO:0000259" key="5">
    <source>
        <dbReference type="PROSITE" id="PS50043"/>
    </source>
</evidence>
<name>A0AAE3KT52_9BACT</name>
<accession>A0AAE3KT52</accession>
<keyword evidence="2" id="KW-0238">DNA-binding</keyword>
<evidence type="ECO:0000313" key="7">
    <source>
        <dbReference type="Proteomes" id="UP001204144"/>
    </source>
</evidence>
<feature type="transmembrane region" description="Helical" evidence="4">
    <location>
        <begin position="309"/>
        <end position="332"/>
    </location>
</feature>
<feature type="domain" description="HTH luxR-type" evidence="5">
    <location>
        <begin position="421"/>
        <end position="486"/>
    </location>
</feature>
<feature type="transmembrane region" description="Helical" evidence="4">
    <location>
        <begin position="246"/>
        <end position="267"/>
    </location>
</feature>
<keyword evidence="4" id="KW-1133">Transmembrane helix</keyword>
<dbReference type="SMART" id="SM00421">
    <property type="entry name" value="HTH_LUXR"/>
    <property type="match status" value="1"/>
</dbReference>
<dbReference type="Pfam" id="PF07696">
    <property type="entry name" value="7TMR-DISMED2"/>
    <property type="match status" value="1"/>
</dbReference>
<evidence type="ECO:0000256" key="3">
    <source>
        <dbReference type="ARBA" id="ARBA00023163"/>
    </source>
</evidence>
<evidence type="ECO:0000256" key="1">
    <source>
        <dbReference type="ARBA" id="ARBA00023015"/>
    </source>
</evidence>
<keyword evidence="3" id="KW-0804">Transcription</keyword>
<feature type="transmembrane region" description="Helical" evidence="4">
    <location>
        <begin position="375"/>
        <end position="394"/>
    </location>
</feature>
<dbReference type="AlphaFoldDB" id="A0AAE3KT52"/>
<dbReference type="Proteomes" id="UP001204144">
    <property type="component" value="Unassembled WGS sequence"/>
</dbReference>
<evidence type="ECO:0000256" key="2">
    <source>
        <dbReference type="ARBA" id="ARBA00023125"/>
    </source>
</evidence>
<keyword evidence="1" id="KW-0805">Transcription regulation</keyword>
<dbReference type="InterPro" id="IPR036388">
    <property type="entry name" value="WH-like_DNA-bd_sf"/>
</dbReference>
<dbReference type="PANTHER" id="PTHR44688">
    <property type="entry name" value="DNA-BINDING TRANSCRIPTIONAL ACTIVATOR DEVR_DOSR"/>
    <property type="match status" value="1"/>
</dbReference>
<dbReference type="InterPro" id="IPR000792">
    <property type="entry name" value="Tscrpt_reg_LuxR_C"/>
</dbReference>
<dbReference type="PROSITE" id="PS00622">
    <property type="entry name" value="HTH_LUXR_1"/>
    <property type="match status" value="1"/>
</dbReference>
<comment type="caution">
    <text evidence="6">The sequence shown here is derived from an EMBL/GenBank/DDBJ whole genome shotgun (WGS) entry which is preliminary data.</text>
</comment>
<proteinExistence type="predicted"/>
<dbReference type="Pfam" id="PF00196">
    <property type="entry name" value="GerE"/>
    <property type="match status" value="1"/>
</dbReference>
<dbReference type="PANTHER" id="PTHR44688:SF16">
    <property type="entry name" value="DNA-BINDING TRANSCRIPTIONAL ACTIVATOR DEVR_DOSR"/>
    <property type="match status" value="1"/>
</dbReference>
<evidence type="ECO:0000256" key="4">
    <source>
        <dbReference type="SAM" id="Phobius"/>
    </source>
</evidence>
<protein>
    <recommendedName>
        <fullName evidence="5">HTH luxR-type domain-containing protein</fullName>
    </recommendedName>
</protein>
<keyword evidence="4" id="KW-0472">Membrane</keyword>
<reference evidence="6 7" key="1">
    <citation type="submission" date="2018-11" db="EMBL/GenBank/DDBJ databases">
        <title>Novel bacteria species description.</title>
        <authorList>
            <person name="Han J.-H."/>
        </authorList>
    </citation>
    <scope>NUCLEOTIDE SEQUENCE [LARGE SCALE GENOMIC DNA]</scope>
    <source>
        <strain evidence="6 7">KCTC23259</strain>
    </source>
</reference>
<evidence type="ECO:0000313" key="6">
    <source>
        <dbReference type="EMBL" id="MCP9763748.1"/>
    </source>
</evidence>
<feature type="transmembrane region" description="Helical" evidence="4">
    <location>
        <begin position="181"/>
        <end position="201"/>
    </location>
</feature>
<sequence length="488" mass="57505">MKFKSYISIVFLFFVSTSIDAQKVYEFRDFRGDLKFTGEVASIIDTTFRLDQYQVDQSADFVISEKVIPDLGWGKFKGWVKLKLKSDKPRELFLQIHNPVFDEINVYLFQNGKQISAVEKIRKGTSLKPNSFRLLTVPLHFKNDSVYQVYISGISKFNPVKFPIRFLDQEGLNRFRDSENLYNGLMIGFMAILIILNLLIYFFFKVRVFLVFSFSNISFMLLYLYLEGYLFGHNYAAFFFENSYFNFQYLIYYSFQIFNFYFLWSVYRLNFLNKSKWILTYNILISICLFLGFMMFLSPVWDSLVSHNGIVIIGLITRLGALLLNVFMLIIIFKTWNTKPFSRWMLLAILPGWLSYAVPRFAAVFMHDTWVTLPFLYSLSSIWNVLFITIGLFFELSRNYKPKLDKELETTLLVEEIPQPNELIIPKLSKRETEILQAFANGFSYQEISDAMFISPHTVRTHIKNIYTKLEINSKAEAVRWVIEHQST</sequence>
<dbReference type="InterPro" id="IPR016032">
    <property type="entry name" value="Sig_transdc_resp-reg_C-effctor"/>
</dbReference>